<evidence type="ECO:0000313" key="3">
    <source>
        <dbReference type="Proteomes" id="UP000421408"/>
    </source>
</evidence>
<keyword evidence="1" id="KW-0732">Signal</keyword>
<accession>A0AA90ZW27</accession>
<evidence type="ECO:0000313" key="2">
    <source>
        <dbReference type="EMBL" id="MQN83056.1"/>
    </source>
</evidence>
<feature type="signal peptide" evidence="1">
    <location>
        <begin position="1"/>
        <end position="22"/>
    </location>
</feature>
<dbReference type="Proteomes" id="UP000421408">
    <property type="component" value="Unassembled WGS sequence"/>
</dbReference>
<feature type="chain" id="PRO_5041685683" description="YD repeat-containing protein" evidence="1">
    <location>
        <begin position="23"/>
        <end position="206"/>
    </location>
</feature>
<dbReference type="RefSeq" id="WP_153118375.1">
    <property type="nucleotide sequence ID" value="NZ_VZCC01000014.1"/>
</dbReference>
<sequence length="206" mass="22886">MKRIVYVMLALIFMLMPSLVKAQGDLAAFDLKGKVKQCTWVNHKAGCIYKGFSKDANKEVLLFAQNGRCLKWNGGTFVKMGGDALYSECSRDAKGRITSGELYTAYYNPGSGEDTFTYNAKGKLTKHTYEDAGMSIVTTFAYGTDGNVSSTISKIEDYNTEKTSTVKVSYTVQAKDAKGNWTKRLARRTNGSSWVETRTITYYPAK</sequence>
<protein>
    <recommendedName>
        <fullName evidence="4">YD repeat-containing protein</fullName>
    </recommendedName>
</protein>
<organism evidence="2 3">
    <name type="scientific">Segatella copri</name>
    <dbReference type="NCBI Taxonomy" id="165179"/>
    <lineage>
        <taxon>Bacteria</taxon>
        <taxon>Pseudomonadati</taxon>
        <taxon>Bacteroidota</taxon>
        <taxon>Bacteroidia</taxon>
        <taxon>Bacteroidales</taxon>
        <taxon>Prevotellaceae</taxon>
        <taxon>Segatella</taxon>
    </lineage>
</organism>
<proteinExistence type="predicted"/>
<evidence type="ECO:0008006" key="4">
    <source>
        <dbReference type="Google" id="ProtNLM"/>
    </source>
</evidence>
<dbReference type="EMBL" id="VZCC01000014">
    <property type="protein sequence ID" value="MQN83056.1"/>
    <property type="molecule type" value="Genomic_DNA"/>
</dbReference>
<evidence type="ECO:0000256" key="1">
    <source>
        <dbReference type="SAM" id="SignalP"/>
    </source>
</evidence>
<dbReference type="Gene3D" id="2.180.10.10">
    <property type="entry name" value="RHS repeat-associated core"/>
    <property type="match status" value="1"/>
</dbReference>
<name>A0AA90ZW27_9BACT</name>
<gene>
    <name evidence="2" type="ORF">F7D74_03395</name>
</gene>
<comment type="caution">
    <text evidence="2">The sequence shown here is derived from an EMBL/GenBank/DDBJ whole genome shotgun (WGS) entry which is preliminary data.</text>
</comment>
<dbReference type="AlphaFoldDB" id="A0AA90ZW27"/>
<reference evidence="3" key="1">
    <citation type="submission" date="2019-09" db="EMBL/GenBank/DDBJ databases">
        <title>Distinct polysaccharide growth profiles of human intestinal Prevotella copri isolates.</title>
        <authorList>
            <person name="Fehlner-Peach H."/>
            <person name="Magnabosco C."/>
            <person name="Raghavan V."/>
            <person name="Scher J.U."/>
            <person name="Tett A."/>
            <person name="Cox L.M."/>
            <person name="Gottsegen C."/>
            <person name="Watters A."/>
            <person name="Wiltshire- Gordon J.D."/>
            <person name="Segata N."/>
            <person name="Bonneau R."/>
            <person name="Littman D.R."/>
        </authorList>
    </citation>
    <scope>NUCLEOTIDE SEQUENCE [LARGE SCALE GENOMIC DNA]</scope>
    <source>
        <strain evidence="3">iAA108</strain>
    </source>
</reference>